<gene>
    <name evidence="1" type="ORF">CCUN_1519</name>
</gene>
<dbReference type="eggNOG" id="ENOG5032UGF">
    <property type="taxonomic scope" value="Bacteria"/>
</dbReference>
<dbReference type="AlphaFoldDB" id="A0A1W6BYG1"/>
<evidence type="ECO:0000313" key="1">
    <source>
        <dbReference type="EMBL" id="ARJ57102.1"/>
    </source>
</evidence>
<accession>A0A1W6BYG1</accession>
<evidence type="ECO:0000313" key="2">
    <source>
        <dbReference type="Proteomes" id="UP000192902"/>
    </source>
</evidence>
<dbReference type="KEGG" id="ccun:CCUN_1519"/>
<dbReference type="Pfam" id="PF07424">
    <property type="entry name" value="TrbM"/>
    <property type="match status" value="1"/>
</dbReference>
<dbReference type="STRING" id="1121267.CCUN_1519"/>
<name>A0A1W6BYG1_9BACT</name>
<dbReference type="Proteomes" id="UP000192902">
    <property type="component" value="Chromosome"/>
</dbReference>
<sequence>MKKHFLTSLMLLGTLQAGNTDLLTGDTALACEAILCLSSPAMPSECMPSLQRYFGISYSKPWKTIQARMNFLNLCPVVAQTPEMKAQAESLSQITGTCTEQELNAQLEKSKQPLEIYKKCKVGDNGIECMDIPIFGYRINPKMTKNCEILSRMTYNDYQNRFKYTCNKQFYKEYEWNAGKKIIAEISQSEYNALKENERFSRTLKERTGFSYKEITHYYRAEPIEKHCWVDTGGSK</sequence>
<dbReference type="EMBL" id="CP020867">
    <property type="protein sequence ID" value="ARJ57102.1"/>
    <property type="molecule type" value="Genomic_DNA"/>
</dbReference>
<organism evidence="1 2">
    <name type="scientific">Campylobacter cuniculorum DSM 23162 = LMG 24588</name>
    <dbReference type="NCBI Taxonomy" id="1121267"/>
    <lineage>
        <taxon>Bacteria</taxon>
        <taxon>Pseudomonadati</taxon>
        <taxon>Campylobacterota</taxon>
        <taxon>Epsilonproteobacteria</taxon>
        <taxon>Campylobacterales</taxon>
        <taxon>Campylobacteraceae</taxon>
        <taxon>Campylobacter</taxon>
    </lineage>
</organism>
<dbReference type="OrthoDB" id="9784009at2"/>
<dbReference type="RefSeq" id="WP_027305996.1">
    <property type="nucleotide sequence ID" value="NZ_CP020867.1"/>
</dbReference>
<dbReference type="InterPro" id="IPR009989">
    <property type="entry name" value="TrbM"/>
</dbReference>
<protein>
    <submittedName>
        <fullName evidence="1">Conjugal transfer protein TrbM</fullName>
    </submittedName>
</protein>
<reference evidence="1 2" key="1">
    <citation type="submission" date="2017-04" db="EMBL/GenBank/DDBJ databases">
        <title>Complete genome sequence of the Campylobacter cuniculorum type strain LMG24588.</title>
        <authorList>
            <person name="Miller W.G."/>
            <person name="Yee E."/>
            <person name="Revez J."/>
            <person name="Bono J.L."/>
            <person name="Rossi M."/>
        </authorList>
    </citation>
    <scope>NUCLEOTIDE SEQUENCE [LARGE SCALE GENOMIC DNA]</scope>
    <source>
        <strain evidence="1 2">LMG 24588</strain>
    </source>
</reference>
<proteinExistence type="predicted"/>